<keyword evidence="4" id="KW-1185">Reference proteome</keyword>
<dbReference type="Gene3D" id="2.60.40.790">
    <property type="match status" value="1"/>
</dbReference>
<reference evidence="3" key="1">
    <citation type="submission" date="2021-01" db="EMBL/GenBank/DDBJ databases">
        <title>Adiantum capillus-veneris genome.</title>
        <authorList>
            <person name="Fang Y."/>
            <person name="Liao Q."/>
        </authorList>
    </citation>
    <scope>NUCLEOTIDE SEQUENCE</scope>
    <source>
        <strain evidence="3">H3</strain>
        <tissue evidence="3">Leaf</tissue>
    </source>
</reference>
<dbReference type="Pfam" id="PF18201">
    <property type="entry name" value="PIH1_CS"/>
    <property type="match status" value="1"/>
</dbReference>
<dbReference type="GO" id="GO:0045505">
    <property type="term" value="F:dynein intermediate chain binding"/>
    <property type="evidence" value="ECO:0007669"/>
    <property type="project" value="TreeGrafter"/>
</dbReference>
<name>A0A9D4ZHW1_ADICA</name>
<dbReference type="PANTHER" id="PTHR21083">
    <property type="entry name" value="TWISTER"/>
    <property type="match status" value="1"/>
</dbReference>
<feature type="domain" description="PIH1D1/2/3 CS-like" evidence="2">
    <location>
        <begin position="108"/>
        <end position="204"/>
    </location>
</feature>
<dbReference type="GO" id="GO:0005737">
    <property type="term" value="C:cytoplasm"/>
    <property type="evidence" value="ECO:0007669"/>
    <property type="project" value="TreeGrafter"/>
</dbReference>
<evidence type="ECO:0000313" key="4">
    <source>
        <dbReference type="Proteomes" id="UP000886520"/>
    </source>
</evidence>
<comment type="caution">
    <text evidence="3">The sequence shown here is derived from an EMBL/GenBank/DDBJ whole genome shotgun (WGS) entry which is preliminary data.</text>
</comment>
<evidence type="ECO:0000256" key="1">
    <source>
        <dbReference type="ARBA" id="ARBA00008511"/>
    </source>
</evidence>
<dbReference type="EMBL" id="JABFUD020000010">
    <property type="protein sequence ID" value="KAI5074587.1"/>
    <property type="molecule type" value="Genomic_DNA"/>
</dbReference>
<dbReference type="Proteomes" id="UP000886520">
    <property type="component" value="Chromosome 10"/>
</dbReference>
<dbReference type="OrthoDB" id="25887at2759"/>
<protein>
    <recommendedName>
        <fullName evidence="2">PIH1D1/2/3 CS-like domain-containing protein</fullName>
    </recommendedName>
</protein>
<proteinExistence type="inferred from homology"/>
<organism evidence="3 4">
    <name type="scientific">Adiantum capillus-veneris</name>
    <name type="common">Maidenhair fern</name>
    <dbReference type="NCBI Taxonomy" id="13818"/>
    <lineage>
        <taxon>Eukaryota</taxon>
        <taxon>Viridiplantae</taxon>
        <taxon>Streptophyta</taxon>
        <taxon>Embryophyta</taxon>
        <taxon>Tracheophyta</taxon>
        <taxon>Polypodiopsida</taxon>
        <taxon>Polypodiidae</taxon>
        <taxon>Polypodiales</taxon>
        <taxon>Pteridineae</taxon>
        <taxon>Pteridaceae</taxon>
        <taxon>Vittarioideae</taxon>
        <taxon>Adiantum</taxon>
    </lineage>
</organism>
<dbReference type="AlphaFoldDB" id="A0A9D4ZHW1"/>
<dbReference type="PANTHER" id="PTHR21083:SF0">
    <property type="entry name" value="DYNEIN AXONEMAL ASSEMBLY FACTOR 6"/>
    <property type="match status" value="1"/>
</dbReference>
<gene>
    <name evidence="3" type="ORF">GOP47_0010548</name>
</gene>
<dbReference type="InterPro" id="IPR008978">
    <property type="entry name" value="HSP20-like_chaperone"/>
</dbReference>
<sequence length="210" mass="23697">MASRIILLVKKVEVGGQDTGCNGRAAICSCTREVVALNGLCLFGYLFLTTIMGACHVIEEDNSLRPKKKGSVTPATIGSSTYNKKKESTELEKLDPDFEFGDKYGRIQPEYDIIYKQDVSPNDVYLQMSDKDPSSLSCDIMILRVKLPQTECASEIQLDVKAKYVKLTTNLYFLALYLPQQIKHESSRAKWEIDRETLVITMPIDREPFL</sequence>
<dbReference type="GO" id="GO:0070286">
    <property type="term" value="P:axonemal dynein complex assembly"/>
    <property type="evidence" value="ECO:0007669"/>
    <property type="project" value="InterPro"/>
</dbReference>
<comment type="similarity">
    <text evidence="1">Belongs to the PIH1 family.</text>
</comment>
<evidence type="ECO:0000313" key="3">
    <source>
        <dbReference type="EMBL" id="KAI5074587.1"/>
    </source>
</evidence>
<dbReference type="InterPro" id="IPR026697">
    <property type="entry name" value="DNAAF6"/>
</dbReference>
<dbReference type="GO" id="GO:0051087">
    <property type="term" value="F:protein-folding chaperone binding"/>
    <property type="evidence" value="ECO:0007669"/>
    <property type="project" value="InterPro"/>
</dbReference>
<dbReference type="InterPro" id="IPR041442">
    <property type="entry name" value="PIH1D1/2/3_CS-like"/>
</dbReference>
<accession>A0A9D4ZHW1</accession>
<evidence type="ECO:0000259" key="2">
    <source>
        <dbReference type="Pfam" id="PF18201"/>
    </source>
</evidence>